<proteinExistence type="predicted"/>
<organism evidence="1 2">
    <name type="scientific">Lipomyces orientalis</name>
    <dbReference type="NCBI Taxonomy" id="1233043"/>
    <lineage>
        <taxon>Eukaryota</taxon>
        <taxon>Fungi</taxon>
        <taxon>Dikarya</taxon>
        <taxon>Ascomycota</taxon>
        <taxon>Saccharomycotina</taxon>
        <taxon>Lipomycetes</taxon>
        <taxon>Lipomycetales</taxon>
        <taxon>Lipomycetaceae</taxon>
        <taxon>Lipomyces</taxon>
    </lineage>
</organism>
<sequence length="929" mass="101664">MVAQLKSAQVTQAFNLYISQAVSLTTRNLIQNSLGSYNAGNHLQANWAAASTSFGLFMNSQSALIASALYSREFVSLINATNNYTDTAVIQDLPAALYPLHQYQTTSFTSLSVLGGIIRGPYPSAGEIVISLTIPVVNVSKEHTTDDQEAGYMTVIFNAKMLSAIISDTSSLNQWAQLSVLGPYPEDVVEGPTSFIYLLPPTYNKQLFRENFTFNAYPAVREALITKSTSAMVKSQNPLSSNISVGYAPANVYFGTWAVTVELWTSDVHQPIRHIGNIALASVFSLAALVCLITFPIAHFSVRLIVRLRAAAEQTVPANYDGSGSHQWRAYSPVSVDGGDGRGGASGNYIFSDPHDQHREFNQDNGVTTFRIPGLVPQKLKPLFVDELTELTTTFNEMAKEIREQCERLEDRVHERTKELEAAKIQAETANDAKSVFIANITHELRTPLNGILAMTAVLLSESDPHKVRKSLKIIYNSGDLLLRLLTDLLTFSRNQLGKVSLEEKEFKLVDIVSQLETIFLRQAASANVDFAIRLTPPEIKTMVLRGDANRLLQVIINLVSNSLKFTPGNGSVDVRITRLSAADDSETANFPMNGNMEHLDIANEKYVSDHLDSVTAESDVTGQFLLFEFQVEDNGPGIPLSLQSHIFEPFVQGNQALSKTHDSAGLGLAICKQLAELMGGTIELSSIESEGSTFTFRVRLLYIKDVAISITESFNSSLSATDDQPCAGSAAPLNTANTVDGLPAASRPTTDHDENANGSSGSSCRQAGPILSPGSNKPINVAAEGDAAKSDRLPQPKTIHVLVVEDNRVNQQVVSRMLYLEEIKSVVFAKDGYEAIEKVRVSCDACEHFDIIFMDIQMPNMDGIQATRIIREELDYQFPIVALTAYADDSNVKECMGVGMNNFLAKPIKREQLRAILDMYCKSGRKTS</sequence>
<evidence type="ECO:0000313" key="2">
    <source>
        <dbReference type="Proteomes" id="UP001489719"/>
    </source>
</evidence>
<accession>A0ACC3TDQ0</accession>
<dbReference type="EMBL" id="MU970209">
    <property type="protein sequence ID" value="KAK9319233.1"/>
    <property type="molecule type" value="Genomic_DNA"/>
</dbReference>
<name>A0ACC3TDQ0_9ASCO</name>
<reference evidence="2" key="1">
    <citation type="journal article" date="2024" name="Front. Bioeng. Biotechnol.">
        <title>Genome-scale model development and genomic sequencing of the oleaginous clade Lipomyces.</title>
        <authorList>
            <person name="Czajka J.J."/>
            <person name="Han Y."/>
            <person name="Kim J."/>
            <person name="Mondo S.J."/>
            <person name="Hofstad B.A."/>
            <person name="Robles A."/>
            <person name="Haridas S."/>
            <person name="Riley R."/>
            <person name="LaButti K."/>
            <person name="Pangilinan J."/>
            <person name="Andreopoulos W."/>
            <person name="Lipzen A."/>
            <person name="Yan J."/>
            <person name="Wang M."/>
            <person name="Ng V."/>
            <person name="Grigoriev I.V."/>
            <person name="Spatafora J.W."/>
            <person name="Magnuson J.K."/>
            <person name="Baker S.E."/>
            <person name="Pomraning K.R."/>
        </authorList>
    </citation>
    <scope>NUCLEOTIDE SEQUENCE [LARGE SCALE GENOMIC DNA]</scope>
    <source>
        <strain evidence="2">CBS 10300</strain>
    </source>
</reference>
<protein>
    <submittedName>
        <fullName evidence="1">Uncharacterized protein</fullName>
    </submittedName>
</protein>
<comment type="caution">
    <text evidence="1">The sequence shown here is derived from an EMBL/GenBank/DDBJ whole genome shotgun (WGS) entry which is preliminary data.</text>
</comment>
<keyword evidence="2" id="KW-1185">Reference proteome</keyword>
<gene>
    <name evidence="1" type="ORF">V1517DRAFT_57011</name>
</gene>
<dbReference type="Proteomes" id="UP001489719">
    <property type="component" value="Unassembled WGS sequence"/>
</dbReference>
<evidence type="ECO:0000313" key="1">
    <source>
        <dbReference type="EMBL" id="KAK9319233.1"/>
    </source>
</evidence>